<dbReference type="OrthoDB" id="9804758at2"/>
<dbReference type="GO" id="GO:0061599">
    <property type="term" value="F:molybdopterin molybdotransferase activity"/>
    <property type="evidence" value="ECO:0007669"/>
    <property type="project" value="UniProtKB-UniRule"/>
</dbReference>
<dbReference type="Gene3D" id="2.40.340.10">
    <property type="entry name" value="MoeA, C-terminal, domain IV"/>
    <property type="match status" value="1"/>
</dbReference>
<dbReference type="Pfam" id="PF03453">
    <property type="entry name" value="MoeA_N"/>
    <property type="match status" value="1"/>
</dbReference>
<dbReference type="UniPathway" id="UPA00344"/>
<comment type="pathway">
    <text evidence="2 6">Cofactor biosynthesis; molybdopterin biosynthesis.</text>
</comment>
<dbReference type="CDD" id="cd00887">
    <property type="entry name" value="MoeA"/>
    <property type="match status" value="1"/>
</dbReference>
<dbReference type="InterPro" id="IPR005111">
    <property type="entry name" value="MoeA_C_domain_IV"/>
</dbReference>
<evidence type="ECO:0000313" key="8">
    <source>
        <dbReference type="EMBL" id="MVZ96794.1"/>
    </source>
</evidence>
<comment type="function">
    <text evidence="1 6">Catalyzes the insertion of molybdate into adenylated molybdopterin with the concomitant release of AMP.</text>
</comment>
<keyword evidence="9" id="KW-1185">Reference proteome</keyword>
<dbReference type="SUPFAM" id="SSF53218">
    <property type="entry name" value="Molybdenum cofactor biosynthesis proteins"/>
    <property type="match status" value="1"/>
</dbReference>
<dbReference type="Gene3D" id="3.40.980.10">
    <property type="entry name" value="MoaB/Mog-like domain"/>
    <property type="match status" value="1"/>
</dbReference>
<proteinExistence type="inferred from homology"/>
<protein>
    <recommendedName>
        <fullName evidence="6">Molybdopterin molybdenumtransferase</fullName>
        <ecNumber evidence="6">2.10.1.1</ecNumber>
    </recommendedName>
</protein>
<dbReference type="Proteomes" id="UP000471147">
    <property type="component" value="Unassembled WGS sequence"/>
</dbReference>
<name>A0A6I4LY79_9SPHN</name>
<dbReference type="AlphaFoldDB" id="A0A6I4LY79"/>
<dbReference type="InterPro" id="IPR036425">
    <property type="entry name" value="MoaB/Mog-like_dom_sf"/>
</dbReference>
<dbReference type="InterPro" id="IPR038987">
    <property type="entry name" value="MoeA-like"/>
</dbReference>
<dbReference type="Gene3D" id="3.90.105.10">
    <property type="entry name" value="Molybdopterin biosynthesis moea protein, domain 2"/>
    <property type="match status" value="1"/>
</dbReference>
<evidence type="ECO:0000256" key="3">
    <source>
        <dbReference type="ARBA" id="ARBA00010763"/>
    </source>
</evidence>
<dbReference type="InterPro" id="IPR001453">
    <property type="entry name" value="MoaB/Mog_dom"/>
</dbReference>
<dbReference type="GO" id="GO:0005829">
    <property type="term" value="C:cytosol"/>
    <property type="evidence" value="ECO:0007669"/>
    <property type="project" value="TreeGrafter"/>
</dbReference>
<dbReference type="SUPFAM" id="SSF63867">
    <property type="entry name" value="MoeA C-terminal domain-like"/>
    <property type="match status" value="1"/>
</dbReference>
<evidence type="ECO:0000256" key="2">
    <source>
        <dbReference type="ARBA" id="ARBA00005046"/>
    </source>
</evidence>
<comment type="caution">
    <text evidence="8">The sequence shown here is derived from an EMBL/GenBank/DDBJ whole genome shotgun (WGS) entry which is preliminary data.</text>
</comment>
<keyword evidence="6" id="KW-0500">Molybdenum</keyword>
<dbReference type="PANTHER" id="PTHR10192">
    <property type="entry name" value="MOLYBDOPTERIN BIOSYNTHESIS PROTEIN"/>
    <property type="match status" value="1"/>
</dbReference>
<dbReference type="SMART" id="SM00852">
    <property type="entry name" value="MoCF_biosynth"/>
    <property type="match status" value="1"/>
</dbReference>
<dbReference type="InterPro" id="IPR036688">
    <property type="entry name" value="MoeA_C_domain_IV_sf"/>
</dbReference>
<sequence length="393" mass="41022">MLKVEEAQARLVALADPLAPVSRPVAACAGHYLAEPVIAQRTQPAADLSAMDGYAIRFADLPGPWRVIGESAAGRPFSGDMGPGEAVRIFTGAHLPMGADSILIQEEASRDGAIMALTGEGPPETGAHIRRKGSDFSKGDALLAMGEKLNAGGIAAAVMAGYGALNVGGRPKISIIATGDELRPAGVACDDVHIPSSNSVMLTAMLASLPCDIDDRGIVADRLDDVEAMLRSCSGSDIIVTSGGASVGDHDLVLPALQNIGATIDFWKVAMRPGKPLMAGRIGASIVLGLPGNPSSAFVTAFLFLLPLVRHLAGCKAPFPEVFTLRDTCDLPPPGARTEYFRAKITNSYLTDIYGRDSGLITPLSQANALLINPQKTGDEASAELTKYYHLLD</sequence>
<keyword evidence="6" id="KW-0460">Magnesium</keyword>
<organism evidence="8 9">
    <name type="scientific">Sphingorhabdus profundilacus</name>
    <dbReference type="NCBI Taxonomy" id="2509718"/>
    <lineage>
        <taxon>Bacteria</taxon>
        <taxon>Pseudomonadati</taxon>
        <taxon>Pseudomonadota</taxon>
        <taxon>Alphaproteobacteria</taxon>
        <taxon>Sphingomonadales</taxon>
        <taxon>Sphingomonadaceae</taxon>
        <taxon>Sphingorhabdus</taxon>
    </lineage>
</organism>
<comment type="cofactor">
    <cofactor evidence="6">
        <name>Mg(2+)</name>
        <dbReference type="ChEBI" id="CHEBI:18420"/>
    </cofactor>
</comment>
<gene>
    <name evidence="8" type="ORF">EUU23_03635</name>
</gene>
<accession>A0A6I4LY79</accession>
<dbReference type="SUPFAM" id="SSF63882">
    <property type="entry name" value="MoeA N-terminal region -like"/>
    <property type="match status" value="1"/>
</dbReference>
<feature type="domain" description="MoaB/Mog" evidence="7">
    <location>
        <begin position="174"/>
        <end position="311"/>
    </location>
</feature>
<dbReference type="EMBL" id="SDWJ01000001">
    <property type="protein sequence ID" value="MVZ96794.1"/>
    <property type="molecule type" value="Genomic_DNA"/>
</dbReference>
<dbReference type="Gene3D" id="2.170.190.11">
    <property type="entry name" value="Molybdopterin biosynthesis moea protein, domain 3"/>
    <property type="match status" value="1"/>
</dbReference>
<dbReference type="PANTHER" id="PTHR10192:SF5">
    <property type="entry name" value="GEPHYRIN"/>
    <property type="match status" value="1"/>
</dbReference>
<evidence type="ECO:0000256" key="4">
    <source>
        <dbReference type="ARBA" id="ARBA00023150"/>
    </source>
</evidence>
<evidence type="ECO:0000256" key="6">
    <source>
        <dbReference type="RuleBase" id="RU365090"/>
    </source>
</evidence>
<comment type="similarity">
    <text evidence="3 6">Belongs to the MoeA family.</text>
</comment>
<keyword evidence="6" id="KW-0479">Metal-binding</keyword>
<evidence type="ECO:0000256" key="5">
    <source>
        <dbReference type="ARBA" id="ARBA00047317"/>
    </source>
</evidence>
<evidence type="ECO:0000313" key="9">
    <source>
        <dbReference type="Proteomes" id="UP000471147"/>
    </source>
</evidence>
<keyword evidence="4 6" id="KW-0501">Molybdenum cofactor biosynthesis</keyword>
<dbReference type="InterPro" id="IPR036135">
    <property type="entry name" value="MoeA_linker/N_sf"/>
</dbReference>
<dbReference type="Pfam" id="PF00994">
    <property type="entry name" value="MoCF_biosynth"/>
    <property type="match status" value="1"/>
</dbReference>
<evidence type="ECO:0000259" key="7">
    <source>
        <dbReference type="SMART" id="SM00852"/>
    </source>
</evidence>
<dbReference type="GO" id="GO:0046872">
    <property type="term" value="F:metal ion binding"/>
    <property type="evidence" value="ECO:0007669"/>
    <property type="project" value="UniProtKB-UniRule"/>
</dbReference>
<dbReference type="EC" id="2.10.1.1" evidence="6"/>
<dbReference type="Pfam" id="PF03454">
    <property type="entry name" value="MoeA_C"/>
    <property type="match status" value="1"/>
</dbReference>
<dbReference type="RefSeq" id="WP_160352740.1">
    <property type="nucleotide sequence ID" value="NZ_SDWJ01000001.1"/>
</dbReference>
<comment type="catalytic activity">
    <reaction evidence="5">
        <text>adenylyl-molybdopterin + molybdate = Mo-molybdopterin + AMP + H(+)</text>
        <dbReference type="Rhea" id="RHEA:35047"/>
        <dbReference type="ChEBI" id="CHEBI:15378"/>
        <dbReference type="ChEBI" id="CHEBI:36264"/>
        <dbReference type="ChEBI" id="CHEBI:62727"/>
        <dbReference type="ChEBI" id="CHEBI:71302"/>
        <dbReference type="ChEBI" id="CHEBI:456215"/>
        <dbReference type="EC" id="2.10.1.1"/>
    </reaction>
</comment>
<dbReference type="InterPro" id="IPR005110">
    <property type="entry name" value="MoeA_linker/N"/>
</dbReference>
<reference evidence="8 9" key="1">
    <citation type="submission" date="2019-01" db="EMBL/GenBank/DDBJ databases">
        <title>Sphingorhabdus lacus sp.nov., isolated from an oligotrophic freshwater lake.</title>
        <authorList>
            <person name="Park M."/>
        </authorList>
    </citation>
    <scope>NUCLEOTIDE SEQUENCE [LARGE SCALE GENOMIC DNA]</scope>
    <source>
        <strain evidence="8 9">IMCC26285</strain>
    </source>
</reference>
<keyword evidence="6 8" id="KW-0808">Transferase</keyword>
<evidence type="ECO:0000256" key="1">
    <source>
        <dbReference type="ARBA" id="ARBA00002901"/>
    </source>
</evidence>
<dbReference type="GO" id="GO:0006777">
    <property type="term" value="P:Mo-molybdopterin cofactor biosynthetic process"/>
    <property type="evidence" value="ECO:0007669"/>
    <property type="project" value="UniProtKB-UniRule"/>
</dbReference>